<comment type="similarity">
    <text evidence="2 7">Belongs to the WD repeat DDB2/WDR76 family.</text>
</comment>
<organism evidence="8 9">
    <name type="scientific">Umbra pygmaea</name>
    <name type="common">Eastern mudminnow</name>
    <dbReference type="NCBI Taxonomy" id="75934"/>
    <lineage>
        <taxon>Eukaryota</taxon>
        <taxon>Metazoa</taxon>
        <taxon>Chordata</taxon>
        <taxon>Craniata</taxon>
        <taxon>Vertebrata</taxon>
        <taxon>Euteleostomi</taxon>
        <taxon>Actinopterygii</taxon>
        <taxon>Neopterygii</taxon>
        <taxon>Teleostei</taxon>
        <taxon>Protacanthopterygii</taxon>
        <taxon>Esociformes</taxon>
        <taxon>Umbridae</taxon>
        <taxon>Umbra</taxon>
    </lineage>
</organism>
<evidence type="ECO:0000256" key="1">
    <source>
        <dbReference type="ARBA" id="ARBA00002530"/>
    </source>
</evidence>
<dbReference type="SMART" id="SM00320">
    <property type="entry name" value="WD40"/>
    <property type="match status" value="5"/>
</dbReference>
<evidence type="ECO:0000256" key="4">
    <source>
        <dbReference type="ARBA" id="ARBA00022574"/>
    </source>
</evidence>
<feature type="repeat" description="WD" evidence="6">
    <location>
        <begin position="399"/>
        <end position="432"/>
    </location>
</feature>
<dbReference type="EMBL" id="JAGEUA010000002">
    <property type="protein sequence ID" value="KAL1007421.1"/>
    <property type="molecule type" value="Genomic_DNA"/>
</dbReference>
<dbReference type="InterPro" id="IPR015943">
    <property type="entry name" value="WD40/YVTN_repeat-like_dom_sf"/>
</dbReference>
<evidence type="ECO:0000256" key="7">
    <source>
        <dbReference type="RuleBase" id="RU365004"/>
    </source>
</evidence>
<comment type="caution">
    <text evidence="8">The sequence shown here is derived from an EMBL/GenBank/DDBJ whole genome shotgun (WGS) entry which is preliminary data.</text>
</comment>
<name>A0ABD0XZ76_UMBPY</name>
<dbReference type="SUPFAM" id="SSF50978">
    <property type="entry name" value="WD40 repeat-like"/>
    <property type="match status" value="1"/>
</dbReference>
<keyword evidence="9" id="KW-1185">Reference proteome</keyword>
<comment type="function">
    <text evidence="1 7">Specifically binds 5-hydroxymethylcytosine (5hmC), suggesting that it acts as a specific reader of 5hmC.</text>
</comment>
<gene>
    <name evidence="8" type="ORF">UPYG_G00086580</name>
</gene>
<dbReference type="AlphaFoldDB" id="A0ABD0XZ76"/>
<dbReference type="PANTHER" id="PTHR14773:SF0">
    <property type="entry name" value="WD REPEAT-CONTAINING PROTEIN 76"/>
    <property type="match status" value="1"/>
</dbReference>
<dbReference type="Gene3D" id="2.130.10.10">
    <property type="entry name" value="YVTN repeat-like/Quinoprotein amine dehydrogenase"/>
    <property type="match status" value="1"/>
</dbReference>
<evidence type="ECO:0000313" key="9">
    <source>
        <dbReference type="Proteomes" id="UP001557470"/>
    </source>
</evidence>
<dbReference type="Pfam" id="PF00400">
    <property type="entry name" value="WD40"/>
    <property type="match status" value="1"/>
</dbReference>
<reference evidence="8 9" key="1">
    <citation type="submission" date="2024-06" db="EMBL/GenBank/DDBJ databases">
        <authorList>
            <person name="Pan Q."/>
            <person name="Wen M."/>
            <person name="Jouanno E."/>
            <person name="Zahm M."/>
            <person name="Klopp C."/>
            <person name="Cabau C."/>
            <person name="Louis A."/>
            <person name="Berthelot C."/>
            <person name="Parey E."/>
            <person name="Roest Crollius H."/>
            <person name="Montfort J."/>
            <person name="Robinson-Rechavi M."/>
            <person name="Bouchez O."/>
            <person name="Lampietro C."/>
            <person name="Lopez Roques C."/>
            <person name="Donnadieu C."/>
            <person name="Postlethwait J."/>
            <person name="Bobe J."/>
            <person name="Verreycken H."/>
            <person name="Guiguen Y."/>
        </authorList>
    </citation>
    <scope>NUCLEOTIDE SEQUENCE [LARGE SCALE GENOMIC DNA]</scope>
    <source>
        <strain evidence="8">Up_M1</strain>
        <tissue evidence="8">Testis</tissue>
    </source>
</reference>
<protein>
    <recommendedName>
        <fullName evidence="3 7">WD repeat-containing protein 76</fullName>
    </recommendedName>
</protein>
<comment type="subunit">
    <text evidence="7">Interacts with CUL4A and/or CUL4B.</text>
</comment>
<keyword evidence="5" id="KW-0677">Repeat</keyword>
<evidence type="ECO:0000256" key="6">
    <source>
        <dbReference type="PROSITE-ProRule" id="PRU00221"/>
    </source>
</evidence>
<evidence type="ECO:0000256" key="3">
    <source>
        <dbReference type="ARBA" id="ARBA00021234"/>
    </source>
</evidence>
<proteinExistence type="inferred from homology"/>
<dbReference type="InterPro" id="IPR050853">
    <property type="entry name" value="WD_repeat_DNA-damage-binding"/>
</dbReference>
<dbReference type="PROSITE" id="PS50082">
    <property type="entry name" value="WD_REPEATS_2"/>
    <property type="match status" value="1"/>
</dbReference>
<dbReference type="InterPro" id="IPR036322">
    <property type="entry name" value="WD40_repeat_dom_sf"/>
</dbReference>
<evidence type="ECO:0000313" key="8">
    <source>
        <dbReference type="EMBL" id="KAL1007421.1"/>
    </source>
</evidence>
<evidence type="ECO:0000256" key="2">
    <source>
        <dbReference type="ARBA" id="ARBA00005434"/>
    </source>
</evidence>
<sequence length="530" mass="59707">MDSEDLKPMKAFVKLHNILKDSTTVGINERLNPIKFTPKEVQEPKPSFKENGNRTTGLSLYELERLDNIRQNKEFLSSIKLFEAKEDLKQKTSRTLKTTSKTPWTEILPTRAKSVRIQTIEAKKLRLEPEIYNSTPKHWTAERRRKSTEPRTLTGPICMKAVNMKMGSKLPSKLVKLWREESVGEENDKEEEEEDKMDIIMYRSALKDMELSDGGGEAKVVKDSISSTAFHPCCSRLLLAAGDRSGIVGLWNLDSDVGVNGVLQFKPHSKAVASMAFSRSRPTDLLTLSYDGTLRSTNVTKAIFDEVYWTGDGLKTFDFLSHDCSTLLVGNSNGDVAIIDRRTSGTSHESLHSLDNSVVSCVHVHPVQNHIFMVPQNSIVSIYDIRCMKKSSSEPVSQLFGHSDYISSAYFSPGTGNTVLTSCKDDRIRIYDTSEMISEAPLLTSIKHEMETERWMSDLKAVWDPKKDDCFVVGSIEHPGRIQVFQDNGQLLHSIQHPKIKKKILTTAFHPIRNALLGGNVHNKVYVFTD</sequence>
<dbReference type="InterPro" id="IPR001680">
    <property type="entry name" value="WD40_rpt"/>
</dbReference>
<keyword evidence="4 6" id="KW-0853">WD repeat</keyword>
<evidence type="ECO:0000256" key="5">
    <source>
        <dbReference type="ARBA" id="ARBA00022737"/>
    </source>
</evidence>
<dbReference type="PANTHER" id="PTHR14773">
    <property type="entry name" value="WD REPEAT-CONTAINING PROTEIN 76"/>
    <property type="match status" value="1"/>
</dbReference>
<dbReference type="Proteomes" id="UP001557470">
    <property type="component" value="Unassembled WGS sequence"/>
</dbReference>
<accession>A0ABD0XZ76</accession>
<dbReference type="FunFam" id="2.130.10.10:FF:000180">
    <property type="entry name" value="WD repeat-containing protein 76"/>
    <property type="match status" value="1"/>
</dbReference>